<feature type="transmembrane region" description="Helical" evidence="6">
    <location>
        <begin position="71"/>
        <end position="88"/>
    </location>
</feature>
<keyword evidence="3 6" id="KW-0812">Transmembrane</keyword>
<feature type="transmembrane region" description="Helical" evidence="6">
    <location>
        <begin position="94"/>
        <end position="113"/>
    </location>
</feature>
<organism evidence="8 9">
    <name type="scientific">Actinokineospora soli</name>
    <dbReference type="NCBI Taxonomy" id="1048753"/>
    <lineage>
        <taxon>Bacteria</taxon>
        <taxon>Bacillati</taxon>
        <taxon>Actinomycetota</taxon>
        <taxon>Actinomycetes</taxon>
        <taxon>Pseudonocardiales</taxon>
        <taxon>Pseudonocardiaceae</taxon>
        <taxon>Actinokineospora</taxon>
    </lineage>
</organism>
<feature type="transmembrane region" description="Helical" evidence="6">
    <location>
        <begin position="264"/>
        <end position="283"/>
    </location>
</feature>
<reference evidence="9" key="1">
    <citation type="journal article" date="2019" name="Int. J. Syst. Evol. Microbiol.">
        <title>The Global Catalogue of Microorganisms (GCM) 10K type strain sequencing project: providing services to taxonomists for standard genome sequencing and annotation.</title>
        <authorList>
            <consortium name="The Broad Institute Genomics Platform"/>
            <consortium name="The Broad Institute Genome Sequencing Center for Infectious Disease"/>
            <person name="Wu L."/>
            <person name="Ma J."/>
        </authorList>
    </citation>
    <scope>NUCLEOTIDE SEQUENCE [LARGE SCALE GENOMIC DNA]</scope>
    <source>
        <strain evidence="9">JCM 17695</strain>
    </source>
</reference>
<dbReference type="PANTHER" id="PTHR32322">
    <property type="entry name" value="INNER MEMBRANE TRANSPORTER"/>
    <property type="match status" value="1"/>
</dbReference>
<comment type="subcellular location">
    <subcellularLocation>
        <location evidence="1">Membrane</location>
        <topology evidence="1">Multi-pass membrane protein</topology>
    </subcellularLocation>
</comment>
<dbReference type="PANTHER" id="PTHR32322:SF2">
    <property type="entry name" value="EAMA DOMAIN-CONTAINING PROTEIN"/>
    <property type="match status" value="1"/>
</dbReference>
<feature type="transmembrane region" description="Helical" evidence="6">
    <location>
        <begin position="208"/>
        <end position="229"/>
    </location>
</feature>
<keyword evidence="4 6" id="KW-1133">Transmembrane helix</keyword>
<evidence type="ECO:0000259" key="7">
    <source>
        <dbReference type="Pfam" id="PF00892"/>
    </source>
</evidence>
<comment type="caution">
    <text evidence="8">The sequence shown here is derived from an EMBL/GenBank/DDBJ whole genome shotgun (WGS) entry which is preliminary data.</text>
</comment>
<accession>A0ABW2TL43</accession>
<evidence type="ECO:0000256" key="4">
    <source>
        <dbReference type="ARBA" id="ARBA00022989"/>
    </source>
</evidence>
<dbReference type="Pfam" id="PF00892">
    <property type="entry name" value="EamA"/>
    <property type="match status" value="1"/>
</dbReference>
<name>A0ABW2TL43_9PSEU</name>
<feature type="transmembrane region" description="Helical" evidence="6">
    <location>
        <begin position="146"/>
        <end position="166"/>
    </location>
</feature>
<dbReference type="EMBL" id="JBHTEY010000004">
    <property type="protein sequence ID" value="MFC7614089.1"/>
    <property type="molecule type" value="Genomic_DNA"/>
</dbReference>
<dbReference type="InterPro" id="IPR000620">
    <property type="entry name" value="EamA_dom"/>
</dbReference>
<evidence type="ECO:0000256" key="6">
    <source>
        <dbReference type="SAM" id="Phobius"/>
    </source>
</evidence>
<comment type="similarity">
    <text evidence="2">Belongs to the EamA transporter family.</text>
</comment>
<evidence type="ECO:0000256" key="5">
    <source>
        <dbReference type="ARBA" id="ARBA00023136"/>
    </source>
</evidence>
<sequence>MTSSRSFLALVFAGLLWGTGGLAGALLQARTGLHPVAVAAYRLLIGGGLATAALLVLRTPVPRTAAVARRLLAAGALVGLFQAGYFAAVALTSVSLATLLTIGSVPVFVAIATAERKPRALAAIGLAVAGLALLAGAPATGDGWRTAGGIALSLATGAGFAALTLLNRRPVPGLSSGATTALGLLVGGVLLLPLALAAGMALPAGGDVLLIAAYLGIVPTALAYGAYFAGLRGAPAVTAALCSMLEPLTATVLAVVLLDDRMTAAGVVGAALLFAALVLNAVPARRRPTGPRRARVPQRSGPSRR</sequence>
<evidence type="ECO:0000256" key="3">
    <source>
        <dbReference type="ARBA" id="ARBA00022692"/>
    </source>
</evidence>
<feature type="transmembrane region" description="Helical" evidence="6">
    <location>
        <begin position="39"/>
        <end position="59"/>
    </location>
</feature>
<evidence type="ECO:0000313" key="8">
    <source>
        <dbReference type="EMBL" id="MFC7614089.1"/>
    </source>
</evidence>
<evidence type="ECO:0000313" key="9">
    <source>
        <dbReference type="Proteomes" id="UP001596512"/>
    </source>
</evidence>
<feature type="transmembrane region" description="Helical" evidence="6">
    <location>
        <begin position="236"/>
        <end position="258"/>
    </location>
</feature>
<dbReference type="SUPFAM" id="SSF103481">
    <property type="entry name" value="Multidrug resistance efflux transporter EmrE"/>
    <property type="match status" value="1"/>
</dbReference>
<feature type="domain" description="EamA" evidence="7">
    <location>
        <begin position="149"/>
        <end position="280"/>
    </location>
</feature>
<feature type="transmembrane region" description="Helical" evidence="6">
    <location>
        <begin position="178"/>
        <end position="202"/>
    </location>
</feature>
<feature type="transmembrane region" description="Helical" evidence="6">
    <location>
        <begin position="120"/>
        <end position="140"/>
    </location>
</feature>
<keyword evidence="9" id="KW-1185">Reference proteome</keyword>
<keyword evidence="5 6" id="KW-0472">Membrane</keyword>
<dbReference type="InterPro" id="IPR037185">
    <property type="entry name" value="EmrE-like"/>
</dbReference>
<proteinExistence type="inferred from homology"/>
<dbReference type="Proteomes" id="UP001596512">
    <property type="component" value="Unassembled WGS sequence"/>
</dbReference>
<gene>
    <name evidence="8" type="ORF">ACFQV2_11550</name>
</gene>
<dbReference type="InterPro" id="IPR050638">
    <property type="entry name" value="AA-Vitamin_Transporters"/>
</dbReference>
<evidence type="ECO:0000256" key="2">
    <source>
        <dbReference type="ARBA" id="ARBA00007362"/>
    </source>
</evidence>
<protein>
    <submittedName>
        <fullName evidence="8">DMT family transporter</fullName>
    </submittedName>
</protein>
<evidence type="ECO:0000256" key="1">
    <source>
        <dbReference type="ARBA" id="ARBA00004141"/>
    </source>
</evidence>